<evidence type="ECO:0000313" key="1">
    <source>
        <dbReference type="EMBL" id="KAJ7534948.1"/>
    </source>
</evidence>
<evidence type="ECO:0000313" key="2">
    <source>
        <dbReference type="Proteomes" id="UP001162992"/>
    </source>
</evidence>
<sequence>MQMASSMTIYSSSSPASVWSQCSPHSSPSAATELENYPWTQPLGQGSAPRPVRGGLSCLFASTNIKHGSHSGSDLLEASCFPSSGIVRSSSQSDLSSLRETSDGRCVGVSISSSSLGMLCERSPISVLQGPLSHGSSNHSSHMSSLVARESMSNSHLPLDHHFVKTWKMASPLLDSWSSLAGHESIDGAKVVQYARASSEMLINETELAEDGKVTGMGAFAMPDEQIDIEEGDDSTPVGSGKPSREAMCSLSAQPTWTDPLMNFTEASSKLEILLPKEEFLINAQVRHAVFLDDLVIKAFRLADIAHKHQVSKLSQFSQLARDKNIAQDRSEAERLRNMFLAMVDVQVVLIKLADRLHNLRTLEALSDIKKQRVAFETLEILTPIASRLGLWSWKSEIEDLCFKYLKPVEYKDLEEKLVHSQREEVVISAIELLDQVLQAKGVAFRDLRGRSKNLFSIYTKMMKKGRSINEIYDVRGLRVIVANEQSCYAALEAVHHLWPHIPGKLKDYIAKPKANGYQSLHTVVWVEGCSPLEIQIRTVDMHHHAEFGMAAHWRYKEGNKKYASFICQRVEWARWILTWHSEIFYSKLRVAPVEVDLRPPCPFPLQNSDRANGSPFCRPPSSDDDPLFVIMLQDDRMVIQEFPAGSTVGDLLMCREQNFKPLAAENRSACGVEMQPKVNHQIINNMQQKLQMGDLVELTPVVSSDRQQRSDSDLSLVGEVGDEERIISAYRKQIRRMYEDCRRFKVEGIEFQPHVVKTAEIAGLL</sequence>
<dbReference type="EMBL" id="CM055103">
    <property type="protein sequence ID" value="KAJ7534948.1"/>
    <property type="molecule type" value="Genomic_DNA"/>
</dbReference>
<reference evidence="2" key="1">
    <citation type="journal article" date="2024" name="Proc. Natl. Acad. Sci. U.S.A.">
        <title>Extraordinary preservation of gene collinearity over three hundred million years revealed in homosporous lycophytes.</title>
        <authorList>
            <person name="Li C."/>
            <person name="Wickell D."/>
            <person name="Kuo L.Y."/>
            <person name="Chen X."/>
            <person name="Nie B."/>
            <person name="Liao X."/>
            <person name="Peng D."/>
            <person name="Ji J."/>
            <person name="Jenkins J."/>
            <person name="Williams M."/>
            <person name="Shu S."/>
            <person name="Plott C."/>
            <person name="Barry K."/>
            <person name="Rajasekar S."/>
            <person name="Grimwood J."/>
            <person name="Han X."/>
            <person name="Sun S."/>
            <person name="Hou Z."/>
            <person name="He W."/>
            <person name="Dai G."/>
            <person name="Sun C."/>
            <person name="Schmutz J."/>
            <person name="Leebens-Mack J.H."/>
            <person name="Li F.W."/>
            <person name="Wang L."/>
        </authorList>
    </citation>
    <scope>NUCLEOTIDE SEQUENCE [LARGE SCALE GENOMIC DNA]</scope>
    <source>
        <strain evidence="2">cv. PW_Plant_1</strain>
    </source>
</reference>
<name>A0ACC2BYU2_DIPCM</name>
<organism evidence="1 2">
    <name type="scientific">Diphasiastrum complanatum</name>
    <name type="common">Issler's clubmoss</name>
    <name type="synonym">Lycopodium complanatum</name>
    <dbReference type="NCBI Taxonomy" id="34168"/>
    <lineage>
        <taxon>Eukaryota</taxon>
        <taxon>Viridiplantae</taxon>
        <taxon>Streptophyta</taxon>
        <taxon>Embryophyta</taxon>
        <taxon>Tracheophyta</taxon>
        <taxon>Lycopodiopsida</taxon>
        <taxon>Lycopodiales</taxon>
        <taxon>Lycopodiaceae</taxon>
        <taxon>Lycopodioideae</taxon>
        <taxon>Diphasiastrum</taxon>
    </lineage>
</organism>
<keyword evidence="2" id="KW-1185">Reference proteome</keyword>
<proteinExistence type="predicted"/>
<accession>A0ACC2BYU2</accession>
<comment type="caution">
    <text evidence="1">The sequence shown here is derived from an EMBL/GenBank/DDBJ whole genome shotgun (WGS) entry which is preliminary data.</text>
</comment>
<dbReference type="Proteomes" id="UP001162992">
    <property type="component" value="Chromosome 12"/>
</dbReference>
<protein>
    <submittedName>
        <fullName evidence="1">Uncharacterized protein</fullName>
    </submittedName>
</protein>
<gene>
    <name evidence="1" type="ORF">O6H91_12G011600</name>
</gene>